<dbReference type="Proteomes" id="UP000188320">
    <property type="component" value="Unassembled WGS sequence"/>
</dbReference>
<dbReference type="Pfam" id="PF00089">
    <property type="entry name" value="Trypsin"/>
    <property type="match status" value="1"/>
</dbReference>
<protein>
    <submittedName>
        <fullName evidence="3">Trypsin delta/gamma</fullName>
    </submittedName>
</protein>
<sequence>MKLNKKSFSKHIIAALSLGGIASVHAALVDSVDSNTIISQNGASNVIDNARILKGEPANRENFSYLKHLMIPMRFGSRSCSASLLSNQTAVTAASCFLDEKGELMRYYDNIRLYIDSGVSRHMDLPFFGAHLVHFHPSFSTVTLENDIAIIKLDYPVPKDTATPVAIYSGNVTDDMSLVTAGWGSISTGISGVPSDILNTAMQSPSSSSVCKDTNVNWSDNNKNIVCTLVKDGKGLVYGDGGNPLAFINNGVSLIVGIANTVGKSKSSVTIRPEYTETNYYTHVYSYIDWIVSVTGLEKPYLLNTTARTSPEYSTITGILTNGNFSGSNSTSTILQNTGFILVMLLSSMLALLF</sequence>
<dbReference type="InterPro" id="IPR001254">
    <property type="entry name" value="Trypsin_dom"/>
</dbReference>
<dbReference type="PRINTS" id="PR00722">
    <property type="entry name" value="CHYMOTRYPSIN"/>
</dbReference>
<dbReference type="InterPro" id="IPR043504">
    <property type="entry name" value="Peptidase_S1_PA_chymotrypsin"/>
</dbReference>
<accession>A0A1R1PWE8</accession>
<dbReference type="InterPro" id="IPR051333">
    <property type="entry name" value="CLIP_Serine_Protease"/>
</dbReference>
<dbReference type="SUPFAM" id="SSF50494">
    <property type="entry name" value="Trypsin-like serine proteases"/>
    <property type="match status" value="1"/>
</dbReference>
<dbReference type="Gene3D" id="2.40.10.10">
    <property type="entry name" value="Trypsin-like serine proteases"/>
    <property type="match status" value="1"/>
</dbReference>
<keyword evidence="1" id="KW-0732">Signal</keyword>
<evidence type="ECO:0000313" key="3">
    <source>
        <dbReference type="EMBL" id="OMH85316.1"/>
    </source>
</evidence>
<keyword evidence="4" id="KW-1185">Reference proteome</keyword>
<feature type="chain" id="PRO_5010375888" evidence="1">
    <location>
        <begin position="27"/>
        <end position="354"/>
    </location>
</feature>
<dbReference type="EMBL" id="LSSK01000094">
    <property type="protein sequence ID" value="OMH85316.1"/>
    <property type="molecule type" value="Genomic_DNA"/>
</dbReference>
<proteinExistence type="predicted"/>
<dbReference type="AlphaFoldDB" id="A0A1R1PWE8"/>
<evidence type="ECO:0000256" key="1">
    <source>
        <dbReference type="SAM" id="SignalP"/>
    </source>
</evidence>
<dbReference type="GO" id="GO:0004252">
    <property type="term" value="F:serine-type endopeptidase activity"/>
    <property type="evidence" value="ECO:0007669"/>
    <property type="project" value="InterPro"/>
</dbReference>
<comment type="caution">
    <text evidence="3">The sequence shown here is derived from an EMBL/GenBank/DDBJ whole genome shotgun (WGS) entry which is preliminary data.</text>
</comment>
<evidence type="ECO:0000259" key="2">
    <source>
        <dbReference type="PROSITE" id="PS50240"/>
    </source>
</evidence>
<feature type="signal peptide" evidence="1">
    <location>
        <begin position="1"/>
        <end position="26"/>
    </location>
</feature>
<dbReference type="GO" id="GO:0006508">
    <property type="term" value="P:proteolysis"/>
    <property type="evidence" value="ECO:0007669"/>
    <property type="project" value="InterPro"/>
</dbReference>
<dbReference type="OrthoDB" id="6380398at2759"/>
<organism evidence="3 4">
    <name type="scientific">Zancudomyces culisetae</name>
    <name type="common">Gut fungus</name>
    <name type="synonym">Smittium culisetae</name>
    <dbReference type="NCBI Taxonomy" id="1213189"/>
    <lineage>
        <taxon>Eukaryota</taxon>
        <taxon>Fungi</taxon>
        <taxon>Fungi incertae sedis</taxon>
        <taxon>Zoopagomycota</taxon>
        <taxon>Kickxellomycotina</taxon>
        <taxon>Harpellomycetes</taxon>
        <taxon>Harpellales</taxon>
        <taxon>Legeriomycetaceae</taxon>
        <taxon>Zancudomyces</taxon>
    </lineage>
</organism>
<dbReference type="PANTHER" id="PTHR24260:SF136">
    <property type="entry name" value="GH08193P-RELATED"/>
    <property type="match status" value="1"/>
</dbReference>
<dbReference type="PROSITE" id="PS50240">
    <property type="entry name" value="TRYPSIN_DOM"/>
    <property type="match status" value="1"/>
</dbReference>
<feature type="domain" description="Peptidase S1" evidence="2">
    <location>
        <begin position="52"/>
        <end position="296"/>
    </location>
</feature>
<dbReference type="SMART" id="SM00020">
    <property type="entry name" value="Tryp_SPc"/>
    <property type="match status" value="1"/>
</dbReference>
<name>A0A1R1PWE8_ZANCU</name>
<gene>
    <name evidence="3" type="ORF">AX774_g1122</name>
</gene>
<dbReference type="InterPro" id="IPR001314">
    <property type="entry name" value="Peptidase_S1A"/>
</dbReference>
<reference evidence="4" key="1">
    <citation type="submission" date="2017-01" db="EMBL/GenBank/DDBJ databases">
        <authorList>
            <person name="Wang Y."/>
            <person name="White M."/>
            <person name="Kvist S."/>
            <person name="Moncalvo J.-M."/>
        </authorList>
    </citation>
    <scope>NUCLEOTIDE SEQUENCE [LARGE SCALE GENOMIC DNA]</scope>
    <source>
        <strain evidence="4">COL-18-3</strain>
    </source>
</reference>
<dbReference type="PANTHER" id="PTHR24260">
    <property type="match status" value="1"/>
</dbReference>
<evidence type="ECO:0000313" key="4">
    <source>
        <dbReference type="Proteomes" id="UP000188320"/>
    </source>
</evidence>
<dbReference type="InterPro" id="IPR009003">
    <property type="entry name" value="Peptidase_S1_PA"/>
</dbReference>